<dbReference type="Proteomes" id="UP000014500">
    <property type="component" value="Unassembled WGS sequence"/>
</dbReference>
<protein>
    <recommendedName>
        <fullName evidence="18">High-affinity choline transporter 1</fullName>
    </recommendedName>
</protein>
<comment type="subcellular location">
    <subcellularLocation>
        <location evidence="1">Membrane</location>
        <topology evidence="1">Multi-pass membrane protein</topology>
    </subcellularLocation>
</comment>
<evidence type="ECO:0000313" key="17">
    <source>
        <dbReference type="Proteomes" id="UP000014500"/>
    </source>
</evidence>
<dbReference type="HOGENOM" id="CLU_018808_10_0_1"/>
<evidence type="ECO:0000256" key="9">
    <source>
        <dbReference type="ARBA" id="ARBA00023065"/>
    </source>
</evidence>
<keyword evidence="9" id="KW-0406">Ion transport</keyword>
<dbReference type="PANTHER" id="PTHR45897:SF4">
    <property type="entry name" value="HIGH-AFFINITY CHOLINE TRANSPORTER 1"/>
    <property type="match status" value="1"/>
</dbReference>
<keyword evidence="17" id="KW-1185">Reference proteome</keyword>
<evidence type="ECO:0000313" key="16">
    <source>
        <dbReference type="EnsemblMetazoa" id="SMAR005709-PA"/>
    </source>
</evidence>
<feature type="transmembrane region" description="Helical" evidence="15">
    <location>
        <begin position="245"/>
        <end position="270"/>
    </location>
</feature>
<dbReference type="InterPro" id="IPR052244">
    <property type="entry name" value="Choline_transporter"/>
</dbReference>
<feature type="transmembrane region" description="Helical" evidence="15">
    <location>
        <begin position="307"/>
        <end position="332"/>
    </location>
</feature>
<feature type="transmembrane region" description="Helical" evidence="15">
    <location>
        <begin position="97"/>
        <end position="119"/>
    </location>
</feature>
<organism evidence="16 17">
    <name type="scientific">Strigamia maritima</name>
    <name type="common">European centipede</name>
    <name type="synonym">Geophilus maritimus</name>
    <dbReference type="NCBI Taxonomy" id="126957"/>
    <lineage>
        <taxon>Eukaryota</taxon>
        <taxon>Metazoa</taxon>
        <taxon>Ecdysozoa</taxon>
        <taxon>Arthropoda</taxon>
        <taxon>Myriapoda</taxon>
        <taxon>Chilopoda</taxon>
        <taxon>Pleurostigmophora</taxon>
        <taxon>Geophilomorpha</taxon>
        <taxon>Linotaeniidae</taxon>
        <taxon>Strigamia</taxon>
    </lineage>
</organism>
<dbReference type="GO" id="GO:0008292">
    <property type="term" value="P:acetylcholine biosynthetic process"/>
    <property type="evidence" value="ECO:0007669"/>
    <property type="project" value="TreeGrafter"/>
</dbReference>
<keyword evidence="11" id="KW-0325">Glycoprotein</keyword>
<evidence type="ECO:0000256" key="6">
    <source>
        <dbReference type="ARBA" id="ARBA00022979"/>
    </source>
</evidence>
<feature type="transmembrane region" description="Helical" evidence="15">
    <location>
        <begin position="381"/>
        <end position="401"/>
    </location>
</feature>
<dbReference type="PROSITE" id="PS50283">
    <property type="entry name" value="NA_SOLUT_SYMP_3"/>
    <property type="match status" value="1"/>
</dbReference>
<feature type="transmembrane region" description="Helical" evidence="15">
    <location>
        <begin position="66"/>
        <end position="85"/>
    </location>
</feature>
<name>T1IWY2_STRMM</name>
<keyword evidence="10 15" id="KW-0472">Membrane</keyword>
<dbReference type="CDD" id="cd11474">
    <property type="entry name" value="SLC5sbd_CHT"/>
    <property type="match status" value="1"/>
</dbReference>
<keyword evidence="12" id="KW-0739">Sodium transport</keyword>
<evidence type="ECO:0000256" key="15">
    <source>
        <dbReference type="SAM" id="Phobius"/>
    </source>
</evidence>
<sequence>MFVCSPRTTREIFVFFFVLFSVMAVNLMGLLAIVIFYVLILAVGIWASRKKGTSDSEEEVMLAGRNIGLFVGIFTMTATWVGGGYINGTAEIIYSRGLIWCQAPFGYALSLVFGGLFFANKMREEGYVTMLDPFQEKFGERMGGLLFIPALCGEVFWSAAILAALGATLSVIIDIDNNTSWLCIPFALVNPAVKSLDPESVDWFGKLDGRHFGQYLDSALLLVFGGIPWQVYFQRVLSSKTAARAQLLSYVAAVGCIIMAVPSVIIGAVAKATVWNETDYHVDGDILPENEQKLVLPLVLQYLTPQIISFFGLGAVSAAVMSSADSSVLGASSMFARNVYRLIFRQQAGEKEIIWVMRAAIFVVGGLATTMALTVPTIYGLWYLCADLVYVVLFPQLLCVVHMKNHCNTYGSLSAYIVGLLLRFLGGEDLMHLPAVLHYPWYNEEDGQLFPFRTLAMLVSLATLLLVSCFTSWIFENAYLPAKFDLFQCVVNIPEDVLKVQEPHEGEMSVLNPELTAAKTYQANEMNGRVNPALNVSSEDVRNNPTITPPAFGGGNPKSNIFPSNPSFAERETSSL</sequence>
<feature type="transmembrane region" description="Helical" evidence="15">
    <location>
        <begin position="353"/>
        <end position="375"/>
    </location>
</feature>
<feature type="transmembrane region" description="Helical" evidence="15">
    <location>
        <begin position="413"/>
        <end position="435"/>
    </location>
</feature>
<evidence type="ECO:0000256" key="4">
    <source>
        <dbReference type="ARBA" id="ARBA00022692"/>
    </source>
</evidence>
<evidence type="ECO:0000256" key="7">
    <source>
        <dbReference type="ARBA" id="ARBA00022989"/>
    </source>
</evidence>
<evidence type="ECO:0000256" key="5">
    <source>
        <dbReference type="ARBA" id="ARBA00022847"/>
    </source>
</evidence>
<evidence type="ECO:0008006" key="18">
    <source>
        <dbReference type="Google" id="ProtNLM"/>
    </source>
</evidence>
<evidence type="ECO:0000256" key="14">
    <source>
        <dbReference type="SAM" id="MobiDB-lite"/>
    </source>
</evidence>
<comment type="similarity">
    <text evidence="2 13">Belongs to the sodium:solute symporter (SSF) (TC 2.A.21) family.</text>
</comment>
<dbReference type="STRING" id="126957.T1IWY2"/>
<dbReference type="EnsemblMetazoa" id="SMAR005709-RA">
    <property type="protein sequence ID" value="SMAR005709-PA"/>
    <property type="gene ID" value="SMAR005709"/>
</dbReference>
<feature type="compositionally biased region" description="Polar residues" evidence="14">
    <location>
        <begin position="557"/>
        <end position="567"/>
    </location>
</feature>
<dbReference type="GO" id="GO:0005307">
    <property type="term" value="F:choline:sodium symporter activity"/>
    <property type="evidence" value="ECO:0007669"/>
    <property type="project" value="TreeGrafter"/>
</dbReference>
<feature type="compositionally biased region" description="Polar residues" evidence="14">
    <location>
        <begin position="536"/>
        <end position="546"/>
    </location>
</feature>
<dbReference type="Pfam" id="PF00474">
    <property type="entry name" value="SSF"/>
    <property type="match status" value="2"/>
</dbReference>
<evidence type="ECO:0000256" key="8">
    <source>
        <dbReference type="ARBA" id="ARBA00023053"/>
    </source>
</evidence>
<dbReference type="AlphaFoldDB" id="T1IWY2"/>
<feature type="region of interest" description="Disordered" evidence="14">
    <location>
        <begin position="536"/>
        <end position="576"/>
    </location>
</feature>
<keyword evidence="8" id="KW-0915">Sodium</keyword>
<evidence type="ECO:0000256" key="13">
    <source>
        <dbReference type="RuleBase" id="RU362091"/>
    </source>
</evidence>
<dbReference type="OMA" id="WKTKNTG"/>
<reference evidence="17" key="1">
    <citation type="submission" date="2011-05" db="EMBL/GenBank/DDBJ databases">
        <authorList>
            <person name="Richards S.R."/>
            <person name="Qu J."/>
            <person name="Jiang H."/>
            <person name="Jhangiani S.N."/>
            <person name="Agravi P."/>
            <person name="Goodspeed R."/>
            <person name="Gross S."/>
            <person name="Mandapat C."/>
            <person name="Jackson L."/>
            <person name="Mathew T."/>
            <person name="Pu L."/>
            <person name="Thornton R."/>
            <person name="Saada N."/>
            <person name="Wilczek-Boney K.B."/>
            <person name="Lee S."/>
            <person name="Kovar C."/>
            <person name="Wu Y."/>
            <person name="Scherer S.E."/>
            <person name="Worley K.C."/>
            <person name="Muzny D.M."/>
            <person name="Gibbs R."/>
        </authorList>
    </citation>
    <scope>NUCLEOTIDE SEQUENCE</scope>
    <source>
        <strain evidence="17">Brora</strain>
    </source>
</reference>
<evidence type="ECO:0000256" key="3">
    <source>
        <dbReference type="ARBA" id="ARBA00022448"/>
    </source>
</evidence>
<dbReference type="InterPro" id="IPR001734">
    <property type="entry name" value="Na/solute_symporter"/>
</dbReference>
<keyword evidence="7 15" id="KW-1133">Transmembrane helix</keyword>
<evidence type="ECO:0000256" key="1">
    <source>
        <dbReference type="ARBA" id="ARBA00004141"/>
    </source>
</evidence>
<keyword evidence="4 15" id="KW-0812">Transmembrane</keyword>
<evidence type="ECO:0000256" key="12">
    <source>
        <dbReference type="ARBA" id="ARBA00023201"/>
    </source>
</evidence>
<dbReference type="eggNOG" id="KOG3761">
    <property type="taxonomic scope" value="Eukaryota"/>
</dbReference>
<dbReference type="Gene3D" id="1.20.1730.10">
    <property type="entry name" value="Sodium/glucose cotransporter"/>
    <property type="match status" value="2"/>
</dbReference>
<reference evidence="16" key="2">
    <citation type="submission" date="2015-02" db="UniProtKB">
        <authorList>
            <consortium name="EnsemblMetazoa"/>
        </authorList>
    </citation>
    <scope>IDENTIFICATION</scope>
</reference>
<feature type="transmembrane region" description="Helical" evidence="15">
    <location>
        <begin position="145"/>
        <end position="173"/>
    </location>
</feature>
<accession>T1IWY2</accession>
<dbReference type="EMBL" id="JH431634">
    <property type="status" value="NOT_ANNOTATED_CDS"/>
    <property type="molecule type" value="Genomic_DNA"/>
</dbReference>
<evidence type="ECO:0000256" key="11">
    <source>
        <dbReference type="ARBA" id="ARBA00023180"/>
    </source>
</evidence>
<proteinExistence type="inferred from homology"/>
<keyword evidence="5" id="KW-0769">Symport</keyword>
<dbReference type="InterPro" id="IPR038377">
    <property type="entry name" value="Na/Glc_symporter_sf"/>
</dbReference>
<dbReference type="PhylomeDB" id="T1IWY2"/>
<evidence type="ECO:0000256" key="10">
    <source>
        <dbReference type="ARBA" id="ARBA00023136"/>
    </source>
</evidence>
<keyword evidence="3" id="KW-0813">Transport</keyword>
<dbReference type="GO" id="GO:0005886">
    <property type="term" value="C:plasma membrane"/>
    <property type="evidence" value="ECO:0007669"/>
    <property type="project" value="TreeGrafter"/>
</dbReference>
<evidence type="ECO:0000256" key="2">
    <source>
        <dbReference type="ARBA" id="ARBA00006434"/>
    </source>
</evidence>
<feature type="transmembrane region" description="Helical" evidence="15">
    <location>
        <begin position="12"/>
        <end position="45"/>
    </location>
</feature>
<dbReference type="PANTHER" id="PTHR45897">
    <property type="entry name" value="HIGH-AFFINITY CHOLINE TRANSPORTER 1"/>
    <property type="match status" value="1"/>
</dbReference>
<keyword evidence="6" id="KW-0530">Neurotransmitter biosynthesis</keyword>
<feature type="transmembrane region" description="Helical" evidence="15">
    <location>
        <begin position="455"/>
        <end position="475"/>
    </location>
</feature>